<protein>
    <submittedName>
        <fullName evidence="2">DUF3127 domain-containing protein</fullName>
    </submittedName>
</protein>
<name>A0A5Q2Q6D0_9GAMM</name>
<evidence type="ECO:0000313" key="2">
    <source>
        <dbReference type="EMBL" id="QGG79769.1"/>
    </source>
</evidence>
<dbReference type="OrthoDB" id="9794303at2"/>
<feature type="compositionally biased region" description="Low complexity" evidence="1">
    <location>
        <begin position="92"/>
        <end position="102"/>
    </location>
</feature>
<evidence type="ECO:0000256" key="1">
    <source>
        <dbReference type="SAM" id="MobiDB-lite"/>
    </source>
</evidence>
<dbReference type="Proteomes" id="UP000388235">
    <property type="component" value="Chromosome"/>
</dbReference>
<gene>
    <name evidence="2" type="ORF">GH975_03960</name>
</gene>
<organism evidence="2 3">
    <name type="scientific">Litorivicinus lipolyticus</name>
    <dbReference type="NCBI Taxonomy" id="418701"/>
    <lineage>
        <taxon>Bacteria</taxon>
        <taxon>Pseudomonadati</taxon>
        <taxon>Pseudomonadota</taxon>
        <taxon>Gammaproteobacteria</taxon>
        <taxon>Oceanospirillales</taxon>
        <taxon>Litorivicinaceae</taxon>
        <taxon>Litorivicinus</taxon>
    </lineage>
</organism>
<dbReference type="RefSeq" id="WP_153713273.1">
    <property type="nucleotide sequence ID" value="NZ_CP045871.1"/>
</dbReference>
<evidence type="ECO:0000313" key="3">
    <source>
        <dbReference type="Proteomes" id="UP000388235"/>
    </source>
</evidence>
<dbReference type="EMBL" id="CP045871">
    <property type="protein sequence ID" value="QGG79769.1"/>
    <property type="molecule type" value="Genomic_DNA"/>
</dbReference>
<proteinExistence type="predicted"/>
<reference evidence="2 3" key="1">
    <citation type="submission" date="2019-11" db="EMBL/GenBank/DDBJ databases">
        <authorList>
            <person name="Khan S.A."/>
            <person name="Jeon C.O."/>
            <person name="Chun B.H."/>
        </authorList>
    </citation>
    <scope>NUCLEOTIDE SEQUENCE [LARGE SCALE GENOMIC DNA]</scope>
    <source>
        <strain evidence="2 3">IMCC 1097</strain>
    </source>
</reference>
<keyword evidence="3" id="KW-1185">Reference proteome</keyword>
<dbReference type="KEGG" id="llp:GH975_03960"/>
<sequence length="123" mass="13501">MSYELTGTIKVIGELQTFGSGFTKKEIVVTVPDGNYPQDISLEFLKEKAELLGALQVGQSVTVTFDVRGREYNGRYFNNLVGWKIDAEATDNAPAPSANAAPTRETGDPGWQQEDINDDDIPF</sequence>
<dbReference type="InterPro" id="IPR021474">
    <property type="entry name" value="DUF3127"/>
</dbReference>
<dbReference type="AlphaFoldDB" id="A0A5Q2Q6D0"/>
<accession>A0A5Q2Q6D0</accession>
<dbReference type="Pfam" id="PF11325">
    <property type="entry name" value="DUF3127"/>
    <property type="match status" value="1"/>
</dbReference>
<feature type="region of interest" description="Disordered" evidence="1">
    <location>
        <begin position="91"/>
        <end position="123"/>
    </location>
</feature>